<dbReference type="InterPro" id="IPR050297">
    <property type="entry name" value="LipidA_mod_glycosyltrf_83"/>
</dbReference>
<feature type="transmembrane region" description="Helical" evidence="8">
    <location>
        <begin position="334"/>
        <end position="356"/>
    </location>
</feature>
<keyword evidence="11" id="KW-1185">Reference proteome</keyword>
<evidence type="ECO:0000256" key="5">
    <source>
        <dbReference type="ARBA" id="ARBA00022692"/>
    </source>
</evidence>
<protein>
    <submittedName>
        <fullName evidence="10">Phospholipid carrier-dependent glycosyltransferase</fullName>
    </submittedName>
</protein>
<name>A0A5R8KFK5_9BACT</name>
<dbReference type="EMBL" id="VAUV01000007">
    <property type="protein sequence ID" value="TLD70745.1"/>
    <property type="molecule type" value="Genomic_DNA"/>
</dbReference>
<dbReference type="InterPro" id="IPR038731">
    <property type="entry name" value="RgtA/B/C-like"/>
</dbReference>
<dbReference type="GO" id="GO:0016763">
    <property type="term" value="F:pentosyltransferase activity"/>
    <property type="evidence" value="ECO:0007669"/>
    <property type="project" value="TreeGrafter"/>
</dbReference>
<gene>
    <name evidence="10" type="ORF">FEM03_10570</name>
</gene>
<evidence type="ECO:0000259" key="9">
    <source>
        <dbReference type="Pfam" id="PF13231"/>
    </source>
</evidence>
<dbReference type="OrthoDB" id="9815691at2"/>
<feature type="transmembrane region" description="Helical" evidence="8">
    <location>
        <begin position="422"/>
        <end position="440"/>
    </location>
</feature>
<feature type="domain" description="Glycosyltransferase RgtA/B/C/D-like" evidence="9">
    <location>
        <begin position="60"/>
        <end position="220"/>
    </location>
</feature>
<dbReference type="Pfam" id="PF13231">
    <property type="entry name" value="PMT_2"/>
    <property type="match status" value="1"/>
</dbReference>
<keyword evidence="2" id="KW-1003">Cell membrane</keyword>
<sequence length="550" mass="60495">MTSLRACLFLVLLWAVVYLPGLGSQEIRGEEWRRILPGRTMLNTGEWVVPQIGGKPYLRKPPLINWISAASFKVTGVQNEWSARLPSVLTVLAAALGMFLLLRKALGGKAALVGAVFFLGMAGVVEKGRLAELEIYYIAFTGLAFAGWLAGLMRTVGRWWSWTMVGVFLGLGMLIKGPVHLLFFYTLVIGGCWGAGRWRGLFSLAHVWALVLCLGIFSAWAVPFAQEYGKMVGVSAGEVLDYWKDQIASRTTSSSEPTEVEDESMPMEGFLTRVPGAAALFLPWVLVALLGWRRRDREKAFEDEDKRRLFVGLVWGAFAGWLIMMLMPGAISRYVAPLFAPVAILAGWFLTGWWSGNGGNVGIWWRRVLLVLVVLAAAGTVVFGVMLLGSHGGVAVLGIVMAAALGVGIWWGLPQDASLLKLSTWTTLALGLGALMVVLIDMRRVEIVKPTALAMRAVMEPAEGPLYLFRLGATPYLFYLPEDAVEVVDRKTIPKGKLRWMLTDAESFERYGARLQRDHGAAEVRGEFFGTWGARETGEKMLMIRFAGSE</sequence>
<keyword evidence="3" id="KW-0328">Glycosyltransferase</keyword>
<feature type="transmembrane region" description="Helical" evidence="8">
    <location>
        <begin position="205"/>
        <end position="225"/>
    </location>
</feature>
<dbReference type="GO" id="GO:0009103">
    <property type="term" value="P:lipopolysaccharide biosynthetic process"/>
    <property type="evidence" value="ECO:0007669"/>
    <property type="project" value="UniProtKB-ARBA"/>
</dbReference>
<evidence type="ECO:0000256" key="8">
    <source>
        <dbReference type="SAM" id="Phobius"/>
    </source>
</evidence>
<evidence type="ECO:0000256" key="6">
    <source>
        <dbReference type="ARBA" id="ARBA00022989"/>
    </source>
</evidence>
<dbReference type="Proteomes" id="UP000306196">
    <property type="component" value="Unassembled WGS sequence"/>
</dbReference>
<dbReference type="PANTHER" id="PTHR33908:SF11">
    <property type="entry name" value="MEMBRANE PROTEIN"/>
    <property type="match status" value="1"/>
</dbReference>
<keyword evidence="6 8" id="KW-1133">Transmembrane helix</keyword>
<comment type="caution">
    <text evidence="10">The sequence shown here is derived from an EMBL/GenBank/DDBJ whole genome shotgun (WGS) entry which is preliminary data.</text>
</comment>
<evidence type="ECO:0000256" key="1">
    <source>
        <dbReference type="ARBA" id="ARBA00004651"/>
    </source>
</evidence>
<reference evidence="10 11" key="1">
    <citation type="submission" date="2019-05" db="EMBL/GenBank/DDBJ databases">
        <title>Verrucobacter flavum gen. nov., sp. nov. a new member of the family Verrucomicrobiaceae.</title>
        <authorList>
            <person name="Szuroczki S."/>
            <person name="Abbaszade G."/>
            <person name="Szabo A."/>
            <person name="Felfoldi T."/>
            <person name="Schumann P."/>
            <person name="Boka K."/>
            <person name="Keki Z."/>
            <person name="Toumi M."/>
            <person name="Toth E."/>
        </authorList>
    </citation>
    <scope>NUCLEOTIDE SEQUENCE [LARGE SCALE GENOMIC DNA]</scope>
    <source>
        <strain evidence="10 11">MG-N-17</strain>
    </source>
</reference>
<feature type="transmembrane region" description="Helical" evidence="8">
    <location>
        <begin position="106"/>
        <end position="123"/>
    </location>
</feature>
<feature type="transmembrane region" description="Helical" evidence="8">
    <location>
        <begin position="394"/>
        <end position="413"/>
    </location>
</feature>
<keyword evidence="5 8" id="KW-0812">Transmembrane</keyword>
<evidence type="ECO:0000256" key="4">
    <source>
        <dbReference type="ARBA" id="ARBA00022679"/>
    </source>
</evidence>
<dbReference type="PANTHER" id="PTHR33908">
    <property type="entry name" value="MANNOSYLTRANSFERASE YKCB-RELATED"/>
    <property type="match status" value="1"/>
</dbReference>
<evidence type="ECO:0000313" key="11">
    <source>
        <dbReference type="Proteomes" id="UP000306196"/>
    </source>
</evidence>
<dbReference type="RefSeq" id="WP_138086216.1">
    <property type="nucleotide sequence ID" value="NZ_VAUV01000007.1"/>
</dbReference>
<evidence type="ECO:0000256" key="2">
    <source>
        <dbReference type="ARBA" id="ARBA00022475"/>
    </source>
</evidence>
<dbReference type="AlphaFoldDB" id="A0A5R8KFK5"/>
<comment type="subcellular location">
    <subcellularLocation>
        <location evidence="1">Cell membrane</location>
        <topology evidence="1">Multi-pass membrane protein</topology>
    </subcellularLocation>
</comment>
<proteinExistence type="predicted"/>
<keyword evidence="7 8" id="KW-0472">Membrane</keyword>
<evidence type="ECO:0000256" key="3">
    <source>
        <dbReference type="ARBA" id="ARBA00022676"/>
    </source>
</evidence>
<feature type="transmembrane region" description="Helical" evidence="8">
    <location>
        <begin position="368"/>
        <end position="388"/>
    </location>
</feature>
<evidence type="ECO:0000256" key="7">
    <source>
        <dbReference type="ARBA" id="ARBA00023136"/>
    </source>
</evidence>
<keyword evidence="4 10" id="KW-0808">Transferase</keyword>
<organism evidence="10 11">
    <name type="scientific">Phragmitibacter flavus</name>
    <dbReference type="NCBI Taxonomy" id="2576071"/>
    <lineage>
        <taxon>Bacteria</taxon>
        <taxon>Pseudomonadati</taxon>
        <taxon>Verrucomicrobiota</taxon>
        <taxon>Verrucomicrobiia</taxon>
        <taxon>Verrucomicrobiales</taxon>
        <taxon>Verrucomicrobiaceae</taxon>
        <taxon>Phragmitibacter</taxon>
    </lineage>
</organism>
<feature type="transmembrane region" description="Helical" evidence="8">
    <location>
        <begin position="135"/>
        <end position="152"/>
    </location>
</feature>
<feature type="transmembrane region" description="Helical" evidence="8">
    <location>
        <begin position="270"/>
        <end position="289"/>
    </location>
</feature>
<evidence type="ECO:0000313" key="10">
    <source>
        <dbReference type="EMBL" id="TLD70745.1"/>
    </source>
</evidence>
<feature type="transmembrane region" description="Helical" evidence="8">
    <location>
        <begin position="309"/>
        <end position="328"/>
    </location>
</feature>
<dbReference type="GO" id="GO:0005886">
    <property type="term" value="C:plasma membrane"/>
    <property type="evidence" value="ECO:0007669"/>
    <property type="project" value="UniProtKB-SubCell"/>
</dbReference>
<accession>A0A5R8KFK5</accession>